<evidence type="ECO:0000256" key="5">
    <source>
        <dbReference type="ARBA" id="ARBA00023002"/>
    </source>
</evidence>
<evidence type="ECO:0000256" key="2">
    <source>
        <dbReference type="ARBA" id="ARBA00010312"/>
    </source>
</evidence>
<evidence type="ECO:0000256" key="6">
    <source>
        <dbReference type="ARBA" id="ARBA00023004"/>
    </source>
</evidence>
<dbReference type="InterPro" id="IPR050612">
    <property type="entry name" value="Prok_Mopterin_Oxidored"/>
</dbReference>
<keyword evidence="3" id="KW-0500">Molybdenum</keyword>
<gene>
    <name evidence="9" type="ORF">C8N29_103143</name>
</gene>
<dbReference type="InterPro" id="IPR006656">
    <property type="entry name" value="Mopterin_OxRdtase"/>
</dbReference>
<comment type="caution">
    <text evidence="9">The sequence shown here is derived from an EMBL/GenBank/DDBJ whole genome shotgun (WGS) entry which is preliminary data.</text>
</comment>
<dbReference type="Pfam" id="PF01568">
    <property type="entry name" value="Molydop_binding"/>
    <property type="match status" value="1"/>
</dbReference>
<comment type="cofactor">
    <cofactor evidence="1">
        <name>Mo-bis(molybdopterin guanine dinucleotide)</name>
        <dbReference type="ChEBI" id="CHEBI:60539"/>
    </cofactor>
</comment>
<dbReference type="Gene3D" id="3.40.228.10">
    <property type="entry name" value="Dimethylsulfoxide Reductase, domain 2"/>
    <property type="match status" value="1"/>
</dbReference>
<comment type="similarity">
    <text evidence="2">Belongs to the prokaryotic molybdopterin-containing oxidoreductase family.</text>
</comment>
<dbReference type="Proteomes" id="UP000244223">
    <property type="component" value="Unassembled WGS sequence"/>
</dbReference>
<dbReference type="PANTHER" id="PTHR43742:SF6">
    <property type="entry name" value="OXIDOREDUCTASE YYAE-RELATED"/>
    <property type="match status" value="1"/>
</dbReference>
<dbReference type="Pfam" id="PF00384">
    <property type="entry name" value="Molybdopterin"/>
    <property type="match status" value="1"/>
</dbReference>
<dbReference type="GO" id="GO:0043546">
    <property type="term" value="F:molybdopterin cofactor binding"/>
    <property type="evidence" value="ECO:0007669"/>
    <property type="project" value="InterPro"/>
</dbReference>
<dbReference type="InterPro" id="IPR009010">
    <property type="entry name" value="Asp_de-COase-like_dom_sf"/>
</dbReference>
<name>A0A2T5J1S4_9GAMM</name>
<dbReference type="OrthoDB" id="9803192at2"/>
<dbReference type="SUPFAM" id="SSF53706">
    <property type="entry name" value="Formate dehydrogenase/DMSO reductase, domains 1-3"/>
    <property type="match status" value="1"/>
</dbReference>
<dbReference type="Gene3D" id="2.20.25.90">
    <property type="entry name" value="ADC-like domains"/>
    <property type="match status" value="1"/>
</dbReference>
<dbReference type="RefSeq" id="WP_107864834.1">
    <property type="nucleotide sequence ID" value="NZ_QAON01000003.1"/>
</dbReference>
<dbReference type="SMART" id="SM00926">
    <property type="entry name" value="Molybdop_Fe4S4"/>
    <property type="match status" value="1"/>
</dbReference>
<dbReference type="Gene3D" id="2.40.40.20">
    <property type="match status" value="1"/>
</dbReference>
<dbReference type="SUPFAM" id="SSF50692">
    <property type="entry name" value="ADC-like"/>
    <property type="match status" value="1"/>
</dbReference>
<keyword evidence="5" id="KW-0560">Oxidoreductase</keyword>
<evidence type="ECO:0000313" key="9">
    <source>
        <dbReference type="EMBL" id="PTQ90390.1"/>
    </source>
</evidence>
<proteinExistence type="inferred from homology"/>
<evidence type="ECO:0000313" key="10">
    <source>
        <dbReference type="Proteomes" id="UP000244223"/>
    </source>
</evidence>
<evidence type="ECO:0000259" key="8">
    <source>
        <dbReference type="PROSITE" id="PS51669"/>
    </source>
</evidence>
<feature type="domain" description="4Fe-4S Mo/W bis-MGD-type" evidence="8">
    <location>
        <begin position="17"/>
        <end position="73"/>
    </location>
</feature>
<dbReference type="Pfam" id="PF04879">
    <property type="entry name" value="Molybdop_Fe4S4"/>
    <property type="match status" value="1"/>
</dbReference>
<dbReference type="InterPro" id="IPR006963">
    <property type="entry name" value="Mopterin_OxRdtase_4Fe-4S_dom"/>
</dbReference>
<dbReference type="InterPro" id="IPR006655">
    <property type="entry name" value="Mopterin_OxRdtase_prok_CS"/>
</dbReference>
<dbReference type="Gene3D" id="3.40.50.740">
    <property type="match status" value="1"/>
</dbReference>
<protein>
    <submittedName>
        <fullName evidence="9">Anaerobic selenocysteine-containing dehydrogenase</fullName>
    </submittedName>
</protein>
<dbReference type="GO" id="GO:0016491">
    <property type="term" value="F:oxidoreductase activity"/>
    <property type="evidence" value="ECO:0007669"/>
    <property type="project" value="UniProtKB-KW"/>
</dbReference>
<evidence type="ECO:0000256" key="1">
    <source>
        <dbReference type="ARBA" id="ARBA00001942"/>
    </source>
</evidence>
<organism evidence="9 10">
    <name type="scientific">Agitococcus lubricus</name>
    <dbReference type="NCBI Taxonomy" id="1077255"/>
    <lineage>
        <taxon>Bacteria</taxon>
        <taxon>Pseudomonadati</taxon>
        <taxon>Pseudomonadota</taxon>
        <taxon>Gammaproteobacteria</taxon>
        <taxon>Moraxellales</taxon>
        <taxon>Moraxellaceae</taxon>
        <taxon>Agitococcus</taxon>
    </lineage>
</organism>
<evidence type="ECO:0000256" key="7">
    <source>
        <dbReference type="ARBA" id="ARBA00023014"/>
    </source>
</evidence>
<dbReference type="EMBL" id="QAON01000003">
    <property type="protein sequence ID" value="PTQ90390.1"/>
    <property type="molecule type" value="Genomic_DNA"/>
</dbReference>
<dbReference type="PROSITE" id="PS51669">
    <property type="entry name" value="4FE4S_MOW_BIS_MGD"/>
    <property type="match status" value="1"/>
</dbReference>
<dbReference type="InterPro" id="IPR006657">
    <property type="entry name" value="MoPterin_dinucl-bd_dom"/>
</dbReference>
<dbReference type="AlphaFoldDB" id="A0A2T5J1S4"/>
<dbReference type="GO" id="GO:0046872">
    <property type="term" value="F:metal ion binding"/>
    <property type="evidence" value="ECO:0007669"/>
    <property type="project" value="UniProtKB-KW"/>
</dbReference>
<evidence type="ECO:0000256" key="4">
    <source>
        <dbReference type="ARBA" id="ARBA00022723"/>
    </source>
</evidence>
<keyword evidence="6" id="KW-0408">Iron</keyword>
<keyword evidence="10" id="KW-1185">Reference proteome</keyword>
<keyword evidence="4" id="KW-0479">Metal-binding</keyword>
<accession>A0A2T5J1S4</accession>
<keyword evidence="7" id="KW-0411">Iron-sulfur</keyword>
<dbReference type="PROSITE" id="PS00490">
    <property type="entry name" value="MOLYBDOPTERIN_PROK_2"/>
    <property type="match status" value="1"/>
</dbReference>
<dbReference type="GO" id="GO:0051536">
    <property type="term" value="F:iron-sulfur cluster binding"/>
    <property type="evidence" value="ECO:0007669"/>
    <property type="project" value="UniProtKB-KW"/>
</dbReference>
<dbReference type="PANTHER" id="PTHR43742">
    <property type="entry name" value="TRIMETHYLAMINE-N-OXIDE REDUCTASE"/>
    <property type="match status" value="1"/>
</dbReference>
<sequence length="784" mass="86785">MTAAQVFNGAVNVPTNASNLATACALCSHNCGLRVDVADNKIVEVRADDDHPSTKGYSCNKAYAIANYVNHAQRVTQPLKKLADGSFKAISWDTAISEIAEKLNHIRKNHAPRSIAFAGLGGQGNHSSGLAAIPLMYGIGTPMVFTALAQEKTQHWLNDRRMIRGTNDIYLTADKHHAKFMLLLGTNPHISNQGANPKEALKQLFRDSERRMVAVDPRITETTRLADRHLRIKPAKDIYLLLAIAAVLVQENLVDKPFIEQHSVDYQRLAQLFSTVNVAEMAQRCGLNEEDVRLTAREFGQTKPACIALDLGIEHSSHNTLTSYLVRVLLVMTGNYGRKGGNIFVQLFGPNMPYWSTMTKALESSIESIPALLPIPQLPPAIIPEEILSQHPDRIRALICDGANPIASYPDTKRFKEAFAQLDLLVVIDPAMSETAQMADYVLPSCTGYEKWEFSIFPKDIIAPQVRPPVVNPIGEALPEVEIYYRLARAMGLVGAAPKFLHRLAKQARKPLMTPAYLAAVNSYALASSKLQGVGSIVARSAFLMYETLGKTLPNPMLAYIWLLTLGYATTRRDQVIRALPEAKAMLNPFALTEYLFAKILANPQGVLLGHYEIEHNFEYYSKHQDGKIRLYFADYAEDLSRLIAQDVEPDEKDYPFVLNGGLRTGFTANTIMRDPSWRKGRAIHASLYMSEADAAALNAKEGDLVKISSKRSSVIAPVKVDKNTLTGHLHLPNILGQYYPDPVTGELKANGIAINELVDLTDRDPYTGCPHTKRIRCKVELVN</sequence>
<evidence type="ECO:0000256" key="3">
    <source>
        <dbReference type="ARBA" id="ARBA00022505"/>
    </source>
</evidence>
<reference evidence="9 10" key="1">
    <citation type="submission" date="2018-04" db="EMBL/GenBank/DDBJ databases">
        <title>Genomic Encyclopedia of Archaeal and Bacterial Type Strains, Phase II (KMG-II): from individual species to whole genera.</title>
        <authorList>
            <person name="Goeker M."/>
        </authorList>
    </citation>
    <scope>NUCLEOTIDE SEQUENCE [LARGE SCALE GENOMIC DNA]</scope>
    <source>
        <strain evidence="9 10">DSM 5822</strain>
    </source>
</reference>